<gene>
    <name evidence="1" type="ORF">TS85_00335</name>
</gene>
<sequence>MKQIVVPELDHFLREKVDKELQNYPSLMSANEKMLLYTLAAKVYTGEGYIVDGGVYLGGSTFSLAKGLADNIRVKLPDGKTIHSYDRFQVQESLIKHLQRSSTLAKIGDVALEKGDDFLPVVQELTKEYSEYIEFHPGDILDAEVPGPIEIAYWHVLKNAEIDASVFDKFVPHFISGKTIIVFQEYFFEGLPFVKIRQEYFADYFEFLGESGAAAVFRFKKALPKRAFSGDPIAKLSSYERCALIDQAAARTVVPDRKLLVELSKIPIITKEQGQREAVRALEDIETRYHRQILDAALPGSGESHLLRAWRKIAQKVRAEVAA</sequence>
<dbReference type="KEGG" id="sphi:TS85_00335"/>
<dbReference type="InterPro" id="IPR029063">
    <property type="entry name" value="SAM-dependent_MTases_sf"/>
</dbReference>
<proteinExistence type="predicted"/>
<accession>A0A7U5HVH6</accession>
<evidence type="ECO:0000313" key="2">
    <source>
        <dbReference type="Proteomes" id="UP000032300"/>
    </source>
</evidence>
<reference evidence="1 2" key="1">
    <citation type="journal article" date="2015" name="Int. J. Syst. Evol. Microbiol.">
        <title>Sphingomonas hengshuiensis sp. nov., isolated from lake wetland.</title>
        <authorList>
            <person name="Wei S."/>
            <person name="Wang T."/>
            <person name="Liu H."/>
            <person name="Zhang C."/>
            <person name="Guo J."/>
            <person name="Wang Q."/>
            <person name="Liang K."/>
            <person name="Zhang Z."/>
        </authorList>
    </citation>
    <scope>NUCLEOTIDE SEQUENCE [LARGE SCALE GENOMIC DNA]</scope>
    <source>
        <strain evidence="1 2">WHSC-8</strain>
    </source>
</reference>
<dbReference type="RefSeq" id="WP_044329696.1">
    <property type="nucleotide sequence ID" value="NZ_CP010836.1"/>
</dbReference>
<reference evidence="1 2" key="2">
    <citation type="submission" date="2015-02" db="EMBL/GenBank/DDBJ databases">
        <title>The complete genome of Sphingomonas hengshuiensis sp. WHSC-8 isolated from soil of Hengshui Lake.</title>
        <authorList>
            <person name="Wei S."/>
            <person name="Guo J."/>
            <person name="Su C."/>
            <person name="Wu R."/>
            <person name="Zhang Z."/>
            <person name="Liang K."/>
            <person name="Li H."/>
            <person name="Wang T."/>
            <person name="Liu H."/>
            <person name="Zhang C."/>
            <person name="Li Z."/>
            <person name="Wang Q."/>
            <person name="Meng J."/>
        </authorList>
    </citation>
    <scope>NUCLEOTIDE SEQUENCE [LARGE SCALE GENOMIC DNA]</scope>
    <source>
        <strain evidence="1 2">WHSC-8</strain>
    </source>
</reference>
<protein>
    <submittedName>
        <fullName evidence="1">Uncharacterized protein</fullName>
    </submittedName>
</protein>
<dbReference type="SUPFAM" id="SSF53335">
    <property type="entry name" value="S-adenosyl-L-methionine-dependent methyltransferases"/>
    <property type="match status" value="1"/>
</dbReference>
<dbReference type="EMBL" id="CP010836">
    <property type="protein sequence ID" value="AJP70606.1"/>
    <property type="molecule type" value="Genomic_DNA"/>
</dbReference>
<organism evidence="1 2">
    <name type="scientific">Sphingomonas hengshuiensis</name>
    <dbReference type="NCBI Taxonomy" id="1609977"/>
    <lineage>
        <taxon>Bacteria</taxon>
        <taxon>Pseudomonadati</taxon>
        <taxon>Pseudomonadota</taxon>
        <taxon>Alphaproteobacteria</taxon>
        <taxon>Sphingomonadales</taxon>
        <taxon>Sphingomonadaceae</taxon>
        <taxon>Sphingomonas</taxon>
    </lineage>
</organism>
<dbReference type="Proteomes" id="UP000032300">
    <property type="component" value="Chromosome"/>
</dbReference>
<dbReference type="OrthoDB" id="7873666at2"/>
<dbReference type="AlphaFoldDB" id="A0A7U5HVH6"/>
<name>A0A7U5HVH6_9SPHN</name>
<keyword evidence="2" id="KW-1185">Reference proteome</keyword>
<evidence type="ECO:0000313" key="1">
    <source>
        <dbReference type="EMBL" id="AJP70606.1"/>
    </source>
</evidence>
<dbReference type="Gene3D" id="3.40.50.150">
    <property type="entry name" value="Vaccinia Virus protein VP39"/>
    <property type="match status" value="1"/>
</dbReference>